<name>A0A314L4L9_NICAT</name>
<sequence>MRPSQNAKDINEFNRFYNQPVEDQESFFLPSINNPNNNQLLYADCGQQTQFSALKHNQYCYVESSTGNSSELVSDSPPADTFFADDNSMMHQGSDSCPSGMHHSPDDTYHSSGNSSCFTSDGTGLKHKLKELETAMLGPDSESLESYNTTPLAAANQISSESGKWVDMMEMMPNGDLKQVLIACAKAIADNNLVTAEWLMSELRTVVSVCGSPIQRLGAYMLEGLVARLASSGSSIYKSLRCKEPTSVELMSYMHLLYEICPYFKFGYLSANGAIVDAMKEENTIHIIDFQISQGSQWITLIHALAARPGGPPRIRITGIDDSTSAYARGGGIEIVGRRLSSIAASCNVPFEFHPVAASCSDVEIEHLKVRSGEPLAVNFALILHHMPDESVGTQNHRDRLLRMVKSLTPKIVTLVEQESNTNRVQFFPRFLETLNYYLSIFESIDVALPRDHKQRINVEQHCLAREIVNIIACEGAERVERHELLERWRSRFLMAGFNPYPLSSSVNATIKTLLENYYQSYTLDERNGALYLGWMKRDLVASCAWK</sequence>
<dbReference type="PROSITE" id="PS50985">
    <property type="entry name" value="GRAS"/>
    <property type="match status" value="1"/>
</dbReference>
<evidence type="ECO:0000313" key="6">
    <source>
        <dbReference type="Proteomes" id="UP000187609"/>
    </source>
</evidence>
<dbReference type="GeneID" id="109241920"/>
<feature type="region of interest" description="Leucine repeat II (LRII)" evidence="3">
    <location>
        <begin position="335"/>
        <end position="367"/>
    </location>
</feature>
<dbReference type="InterPro" id="IPR005202">
    <property type="entry name" value="TF_GRAS"/>
</dbReference>
<dbReference type="AlphaFoldDB" id="A0A314L4L9"/>
<feature type="region of interest" description="Disordered" evidence="4">
    <location>
        <begin position="91"/>
        <end position="115"/>
    </location>
</feature>
<evidence type="ECO:0000256" key="4">
    <source>
        <dbReference type="SAM" id="MobiDB-lite"/>
    </source>
</evidence>
<evidence type="ECO:0000256" key="2">
    <source>
        <dbReference type="ARBA" id="ARBA00023163"/>
    </source>
</evidence>
<dbReference type="SMR" id="A0A314L4L9"/>
<feature type="region of interest" description="VHIID" evidence="3">
    <location>
        <begin position="254"/>
        <end position="319"/>
    </location>
</feature>
<dbReference type="KEGG" id="nau:109241920"/>
<dbReference type="Gramene" id="OIT36546">
    <property type="protein sequence ID" value="OIT36546"/>
    <property type="gene ID" value="A4A49_09473"/>
</dbReference>
<comment type="caution">
    <text evidence="5">The sequence shown here is derived from an EMBL/GenBank/DDBJ whole genome shotgun (WGS) entry which is preliminary data.</text>
</comment>
<accession>A0A314L4L9</accession>
<dbReference type="EMBL" id="MJEQ01000421">
    <property type="protein sequence ID" value="OIT36546.1"/>
    <property type="molecule type" value="Genomic_DNA"/>
</dbReference>
<keyword evidence="2" id="KW-0804">Transcription</keyword>
<evidence type="ECO:0000256" key="1">
    <source>
        <dbReference type="ARBA" id="ARBA00023015"/>
    </source>
</evidence>
<feature type="region of interest" description="Leucine repeat I (LRI)" evidence="3">
    <location>
        <begin position="175"/>
        <end position="235"/>
    </location>
</feature>
<dbReference type="Pfam" id="PF03514">
    <property type="entry name" value="GRAS"/>
    <property type="match status" value="1"/>
</dbReference>
<comment type="caution">
    <text evidence="3">Lacks conserved residue(s) required for the propagation of feature annotation.</text>
</comment>
<dbReference type="PANTHER" id="PTHR31636">
    <property type="entry name" value="OSJNBA0084A10.13 PROTEIN-RELATED"/>
    <property type="match status" value="1"/>
</dbReference>
<dbReference type="OrthoDB" id="593669at2759"/>
<proteinExistence type="inferred from homology"/>
<feature type="short sequence motif" description="VHIID" evidence="3">
    <location>
        <begin position="285"/>
        <end position="289"/>
    </location>
</feature>
<comment type="similarity">
    <text evidence="3">Belongs to the GRAS family.</text>
</comment>
<organism evidence="5 6">
    <name type="scientific">Nicotiana attenuata</name>
    <name type="common">Coyote tobacco</name>
    <dbReference type="NCBI Taxonomy" id="49451"/>
    <lineage>
        <taxon>Eukaryota</taxon>
        <taxon>Viridiplantae</taxon>
        <taxon>Streptophyta</taxon>
        <taxon>Embryophyta</taxon>
        <taxon>Tracheophyta</taxon>
        <taxon>Spermatophyta</taxon>
        <taxon>Magnoliopsida</taxon>
        <taxon>eudicotyledons</taxon>
        <taxon>Gunneridae</taxon>
        <taxon>Pentapetalae</taxon>
        <taxon>asterids</taxon>
        <taxon>lamiids</taxon>
        <taxon>Solanales</taxon>
        <taxon>Solanaceae</taxon>
        <taxon>Nicotianoideae</taxon>
        <taxon>Nicotianeae</taxon>
        <taxon>Nicotiana</taxon>
    </lineage>
</organism>
<feature type="region of interest" description="SAW" evidence="3">
    <location>
        <begin position="473"/>
        <end position="547"/>
    </location>
</feature>
<evidence type="ECO:0000256" key="3">
    <source>
        <dbReference type="PROSITE-ProRule" id="PRU01191"/>
    </source>
</evidence>
<reference evidence="5" key="1">
    <citation type="submission" date="2016-11" db="EMBL/GenBank/DDBJ databases">
        <title>The genome of Nicotiana attenuata.</title>
        <authorList>
            <person name="Xu S."/>
            <person name="Brockmoeller T."/>
            <person name="Gaquerel E."/>
            <person name="Navarro A."/>
            <person name="Kuhl H."/>
            <person name="Gase K."/>
            <person name="Ling Z."/>
            <person name="Zhou W."/>
            <person name="Kreitzer C."/>
            <person name="Stanke M."/>
            <person name="Tang H."/>
            <person name="Lyons E."/>
            <person name="Pandey P."/>
            <person name="Pandey S.P."/>
            <person name="Timmermann B."/>
            <person name="Baldwin I.T."/>
        </authorList>
    </citation>
    <scope>NUCLEOTIDE SEQUENCE [LARGE SCALE GENOMIC DNA]</scope>
    <source>
        <strain evidence="5">UT</strain>
    </source>
</reference>
<keyword evidence="1" id="KW-0805">Transcription regulation</keyword>
<dbReference type="Proteomes" id="UP000187609">
    <property type="component" value="Unassembled WGS sequence"/>
</dbReference>
<gene>
    <name evidence="5" type="primary">PAT1_3</name>
    <name evidence="5" type="ORF">A4A49_09473</name>
</gene>
<dbReference type="STRING" id="49451.A0A314L4L9"/>
<evidence type="ECO:0000313" key="5">
    <source>
        <dbReference type="EMBL" id="OIT36546.1"/>
    </source>
</evidence>
<keyword evidence="6" id="KW-1185">Reference proteome</keyword>
<protein>
    <submittedName>
        <fullName evidence="5">Scarecrow-like transcription factor pat1</fullName>
    </submittedName>
</protein>